<organism evidence="5 6">
    <name type="scientific">Acidisarcina polymorpha</name>
    <dbReference type="NCBI Taxonomy" id="2211140"/>
    <lineage>
        <taxon>Bacteria</taxon>
        <taxon>Pseudomonadati</taxon>
        <taxon>Acidobacteriota</taxon>
        <taxon>Terriglobia</taxon>
        <taxon>Terriglobales</taxon>
        <taxon>Acidobacteriaceae</taxon>
        <taxon>Acidisarcina</taxon>
    </lineage>
</organism>
<dbReference type="AlphaFoldDB" id="A0A2Z5G3X2"/>
<keyword evidence="3" id="KW-0804">Transcription</keyword>
<reference evidence="5 6" key="1">
    <citation type="journal article" date="2018" name="Front. Microbiol.">
        <title>Hydrolytic Capabilities as a Key to Environmental Success: Chitinolytic and Cellulolytic Acidobacteria From Acidic Sub-arctic Soils and Boreal Peatlands.</title>
        <authorList>
            <person name="Belova S.E."/>
            <person name="Ravin N.V."/>
            <person name="Pankratov T.A."/>
            <person name="Rakitin A.L."/>
            <person name="Ivanova A.A."/>
            <person name="Beletsky A.V."/>
            <person name="Mardanov A.V."/>
            <person name="Sinninghe Damste J.S."/>
            <person name="Dedysh S.N."/>
        </authorList>
    </citation>
    <scope>NUCLEOTIDE SEQUENCE [LARGE SCALE GENOMIC DNA]</scope>
    <source>
        <strain evidence="5 6">SBC82</strain>
    </source>
</reference>
<dbReference type="PANTHER" id="PTHR43436:SF1">
    <property type="entry name" value="TRANSCRIPTIONAL REGULATORY PROTEIN"/>
    <property type="match status" value="1"/>
</dbReference>
<name>A0A2Z5G3X2_9BACT</name>
<proteinExistence type="predicted"/>
<dbReference type="EMBL" id="CP030840">
    <property type="protein sequence ID" value="AXC13779.1"/>
    <property type="molecule type" value="Genomic_DNA"/>
</dbReference>
<evidence type="ECO:0000256" key="1">
    <source>
        <dbReference type="ARBA" id="ARBA00023015"/>
    </source>
</evidence>
<dbReference type="GO" id="GO:0043565">
    <property type="term" value="F:sequence-specific DNA binding"/>
    <property type="evidence" value="ECO:0007669"/>
    <property type="project" value="InterPro"/>
</dbReference>
<dbReference type="GO" id="GO:0003700">
    <property type="term" value="F:DNA-binding transcription factor activity"/>
    <property type="evidence" value="ECO:0007669"/>
    <property type="project" value="InterPro"/>
</dbReference>
<dbReference type="Proteomes" id="UP000253606">
    <property type="component" value="Chromosome"/>
</dbReference>
<dbReference type="PANTHER" id="PTHR43436">
    <property type="entry name" value="ARAC-FAMILY TRANSCRIPTIONAL REGULATOR"/>
    <property type="match status" value="1"/>
</dbReference>
<evidence type="ECO:0000256" key="2">
    <source>
        <dbReference type="ARBA" id="ARBA00023125"/>
    </source>
</evidence>
<feature type="domain" description="HTH araC/xylS-type" evidence="4">
    <location>
        <begin position="170"/>
        <end position="268"/>
    </location>
</feature>
<keyword evidence="2" id="KW-0238">DNA-binding</keyword>
<dbReference type="InterPro" id="IPR018062">
    <property type="entry name" value="HTH_AraC-typ_CS"/>
</dbReference>
<accession>A0A2Z5G3X2</accession>
<dbReference type="PROSITE" id="PS00041">
    <property type="entry name" value="HTH_ARAC_FAMILY_1"/>
    <property type="match status" value="1"/>
</dbReference>
<dbReference type="Pfam" id="PF06719">
    <property type="entry name" value="AraC_N"/>
    <property type="match status" value="1"/>
</dbReference>
<evidence type="ECO:0000313" key="5">
    <source>
        <dbReference type="EMBL" id="AXC13779.1"/>
    </source>
</evidence>
<dbReference type="Pfam" id="PF12833">
    <property type="entry name" value="HTH_18"/>
    <property type="match status" value="1"/>
</dbReference>
<dbReference type="SMART" id="SM00342">
    <property type="entry name" value="HTH_ARAC"/>
    <property type="match status" value="1"/>
</dbReference>
<gene>
    <name evidence="5" type="ORF">ACPOL_4507</name>
</gene>
<dbReference type="InterPro" id="IPR018060">
    <property type="entry name" value="HTH_AraC"/>
</dbReference>
<dbReference type="PROSITE" id="PS01124">
    <property type="entry name" value="HTH_ARAC_FAMILY_2"/>
    <property type="match status" value="1"/>
</dbReference>
<dbReference type="SUPFAM" id="SSF46689">
    <property type="entry name" value="Homeodomain-like"/>
    <property type="match status" value="2"/>
</dbReference>
<evidence type="ECO:0000259" key="4">
    <source>
        <dbReference type="PROSITE" id="PS01124"/>
    </source>
</evidence>
<dbReference type="InterPro" id="IPR009594">
    <property type="entry name" value="Tscrpt_reg_HTH_AraC_N"/>
</dbReference>
<dbReference type="KEGG" id="abas:ACPOL_4507"/>
<evidence type="ECO:0000256" key="3">
    <source>
        <dbReference type="ARBA" id="ARBA00023163"/>
    </source>
</evidence>
<protein>
    <submittedName>
        <fullName evidence="5">Transcriptional regulator, AraC family</fullName>
    </submittedName>
</protein>
<sequence length="274" mass="30812">MTAVPGLTLLRSNHEKRTNFHICKPALCIVVQGAKWTMFGETRFDYHAGQALVVSVELPAFSTIVEATPTKPYLGVIIEFDLAIMREVMKSLDSLPDVREDVARSVFVTEFDGPLLDCAVRLVRLLETQKAIPVLYPSIMREICYWLLTGPHGAEVISMTVGKTHAKNVLHAIHFLRDHFAEPVRIEDLASLARMSPSAFHRQFKAITSMTPLQYQKQLRLLEARRVMIADELNVGTTAAQVGYESPTQFIREYGRMFGMPPRRDIVSLKEAGS</sequence>
<evidence type="ECO:0000313" key="6">
    <source>
        <dbReference type="Proteomes" id="UP000253606"/>
    </source>
</evidence>
<keyword evidence="6" id="KW-1185">Reference proteome</keyword>
<keyword evidence="1" id="KW-0805">Transcription regulation</keyword>
<dbReference type="InterPro" id="IPR009057">
    <property type="entry name" value="Homeodomain-like_sf"/>
</dbReference>
<dbReference type="Gene3D" id="1.10.10.60">
    <property type="entry name" value="Homeodomain-like"/>
    <property type="match status" value="2"/>
</dbReference>